<comment type="caution">
    <text evidence="1">The sequence shown here is derived from an EMBL/GenBank/DDBJ whole genome shotgun (WGS) entry which is preliminary data.</text>
</comment>
<protein>
    <submittedName>
        <fullName evidence="1">Uncharacterized protein</fullName>
    </submittedName>
</protein>
<dbReference type="EMBL" id="CM041533">
    <property type="protein sequence ID" value="KAI3374835.1"/>
    <property type="molecule type" value="Genomic_DNA"/>
</dbReference>
<sequence length="2898" mass="324885">MDARSREGGALGAGACGALGGALTLGAVVGVQKVPLPNEVHAAVGFAGALLLVGHREARAGLRAKQQCQNGRAYFAHQGKALAQNHDFIHSVDNKNFTSKSIAIRMQSPIGNQLWCPGQSLWSLISEHVPGSELPKIRTALGQSLVDMYTEVHSEDSKLSTVNLSPGLTEKTCNTSLAEMWHKMWQENQHGNNISRAGTPLPHQQGSPLADPPAVKELLILQLRSVIFKMSIVDISDFSERDDEELLFRYKPETVDYALGHLGSRHRNCTSPEDTHNVSRPSSHCSVWSSAEDEFEAMKDKLNVTDVDQVVDRLKSVLMEECETLNRLVKHLKGNIKQKCRSRCEFDKPEPSLAELRELRGAVQTDLELYPSSLPASLSASYLLPLKGLKNRFVCFAVKTPRKAKKGKTTVPTKRVRCFSNNKPWVTPDLRALLQEKRRAFQSGDRDELRRVQRDLKRKIKECKASYRHLRPLRGTTVSTGRSSWTLFDWCELNHLQVNASKTKEMVIDFSRKPSSDIAPVNIQGLDIERVRTYKYLGVHLNNKLDWTDNTDSHSTRGMCSIFCILQQFRLESYYNQFFQLGIKDERDFLDGITDEDLNNIGEVKRNHKPKTVNRFLAASGKQFNIHLVLFQFQCFSHVEKNRFSSMKKFIKRLRAPESQVQNMTPVQKQMEAFCLQYTYPKCPQPKHIKDMDPAQNTVEDLMLRICHLENAGISKRVCLYTIDGMPLTDDPFFNSWSLTDRHIRNGDVIYAIFTPRENLKQAPHKPKQVVGETDGDDMVRCHVMLKGDFEVAVNLANDNITSLKLKLANESGFPAHVLHYRGEHGIGDTLQSCGISEGSTVSFFLSSFSDETSHRDTFFINDVVPSVQQTQKGISVLLSSLYVIKHHYTKEQLKKLISCARRLTDCNPLAQSLHQLLCRNETLTRNQKIAVVEGLYVLFRELLPQRRTQRGEKLIEDLDVFENSLYCWAHLISESEKQASEHESYAPITLLSEDGNRFCEPIRVPGVPGAFERAYILQKIKSKILHIFMYKELDHSRCLFQIKMEKTFGSMVEELKSPSNQYLCVTPPLHLKELGKCETRLVLLSEDNLGVCLQKEKGSPDMIKVHDCLDGKEKTVDVNLLAARRYRGPTLEPGLGLGLAGGERLVAGSLPCPRTRPARPGSARNGDVGPPSSRLTTRRKIHEGQGQCNVVWVAVVAGEASRRPNPWTKTLAIGTWNVTLLGGKEPELVREGAYKGVHQCTWHYQDTLGRRSMIDFVVVSSDLRPYVLDTRVKRGAELSTDHHLVARTFSMYWSGLQPSVKRLGWRISTSKSEAMVLDRKRVACPLPGGWRGPASSGGVQVSLGVLFTSEGKMEREIDRRIGAASAVAIMRSVYRTVVVKKEQFPPGGVAGRSLRDRRECVPGMSHREEASGKTKDTLERLCLSAGLGTPRGPPGRAGGSVWGEGSLGIFAQTAASATRTGDHRDDQTFVTTRTPKEAILVTLCLISFKEYETGKVLIDTSSSMEEECYEGAEIKKINAVKELFDNFATRTMAYDFYHVIGLVKFDSMVKILHTFTENVETFRVYIRNVKASGCTLLYDALRRGVSELEKVKTRFPDCRLRIICLTDGNDSGSSIEPGAVTVRLLKSNIVVDSILLGNVENNVLHGISNATGGCCFKPQTTKEGLRLFEIETVLSLEQRKLKEKPDPSSVNDDLLSSIFATHGYDECPETFLPGQINSRVTLIESPDWRYRGPTLEPGLGLGLAGERLVAGSLPTGPGQAQPEMATWARLPVGSPPMQEAQPPCVGVHSGERRGSLPCAFGLGIGLLLLLCIVPTGRTAVQSTRPSWSPWEGEGLSCQPDHHLVVSWIRWQRRKLDRPGRPKRIVRVCWERLAEPSVREVFNSHLRKSFSQIPREAGDIESEWTMFSASIVDAYAVRSCGRKVSGACRGGNPEPGGGHRKVRDAVRLKKESYRTMLACGTPDAVELTGTGRQAKQAAARTVLEAKTRVWEEFGEAMEEDYRSASKRFWQTCPAPQKGEAVLCQHCLQCRWGAVDLDWGHCRTVEEILAEDLLNPTDLPSNEEAEAGVSEVDSSITQAEVTEVVRKLLSGKAPGWMRSALSLRQGTGERRIRPIVDPHRIQEEQCGFRPGGRGTLDQLYTLHRVLEGLWEFAQPVHMCFVDLEKAFDRVPRGYSVGGAPRVWGPGAFAKGCSVSVRPEQELGFALPAVSQRPVPRFLSVCSQGPEGVRFGNHRISSLLFADDVVLMASSGQDLQHVLERFAAECEAAGMRISSTSKSEAMVSRPEKGGMPSPGGWRGPASSGGVQGEKLGHFREELGVEPLLLLRIERSQLRWLGHLFRMPPGRLPREVFQACPTGRRPRGRPRTRWRRLCLSAGLGTPRGPPGRAGGSVWGEGSLGISAQTAASATRSRTTRRMKKMKMKNMINDTHQKRIALHVCTMFEVLVIFLNSAVKKICESKLGCFMEKDKRILKELKSLHCDPHPYFRVFPSESDFTFWRILMQGPPDTPYEKGVFELYCQFGPDYPVKPPLVRFVTQVYHCNVNSVGRICHNIFDRNYNAHITMREILEAVYGLLIIPEPDDPLDSILAEEFLTNRDTYEQEAEKQTKETAGNSLDDIEKKLVDLVPQFIPQHLICPLTKKMFIDPVKTDIRQRVLCLNKDKSRQHKYDPIAGPEHELEMSDITAEQEMKKMVMHHRSRQIQFEDTSVNPSAFLCLCAVRPSSREMWWVLWLLAALLALFSCLDVWYFLRAAVVILRAWFQPPIWDITAEQTLTGRVTSHDIDMCHMNNARYLRECDFARFSLYMRNGVFKALRALGASMVVGATTIRIPQGSVYRRGLRAAESRRHLGRQSLFPGAEICINKRWVECPEIPEDLQHWINFISASSQALRAESGLDEKNK</sequence>
<reference evidence="1" key="1">
    <citation type="submission" date="2022-04" db="EMBL/GenBank/DDBJ databases">
        <title>Jade perch genome.</title>
        <authorList>
            <person name="Chao B."/>
        </authorList>
    </citation>
    <scope>NUCLEOTIDE SEQUENCE</scope>
    <source>
        <strain evidence="1">CB-2022</strain>
    </source>
</reference>
<accession>A0ACB8X422</accession>
<organism evidence="1 2">
    <name type="scientific">Scortum barcoo</name>
    <name type="common">barcoo grunter</name>
    <dbReference type="NCBI Taxonomy" id="214431"/>
    <lineage>
        <taxon>Eukaryota</taxon>
        <taxon>Metazoa</taxon>
        <taxon>Chordata</taxon>
        <taxon>Craniata</taxon>
        <taxon>Vertebrata</taxon>
        <taxon>Euteleostomi</taxon>
        <taxon>Actinopterygii</taxon>
        <taxon>Neopterygii</taxon>
        <taxon>Teleostei</taxon>
        <taxon>Neoteleostei</taxon>
        <taxon>Acanthomorphata</taxon>
        <taxon>Eupercaria</taxon>
        <taxon>Centrarchiformes</taxon>
        <taxon>Terapontoidei</taxon>
        <taxon>Terapontidae</taxon>
        <taxon>Scortum</taxon>
    </lineage>
</organism>
<proteinExistence type="predicted"/>
<name>A0ACB8X422_9TELE</name>
<evidence type="ECO:0000313" key="1">
    <source>
        <dbReference type="EMBL" id="KAI3374835.1"/>
    </source>
</evidence>
<gene>
    <name evidence="1" type="ORF">L3Q82_021373</name>
</gene>
<dbReference type="Proteomes" id="UP000831701">
    <property type="component" value="Chromosome 3"/>
</dbReference>
<evidence type="ECO:0000313" key="2">
    <source>
        <dbReference type="Proteomes" id="UP000831701"/>
    </source>
</evidence>
<keyword evidence="2" id="KW-1185">Reference proteome</keyword>